<protein>
    <submittedName>
        <fullName evidence="2">Uncharacterized protein</fullName>
    </submittedName>
</protein>
<proteinExistence type="predicted"/>
<evidence type="ECO:0000313" key="3">
    <source>
        <dbReference type="Proteomes" id="UP000287166"/>
    </source>
</evidence>
<name>A0A401GPD6_9APHY</name>
<dbReference type="OrthoDB" id="2792799at2759"/>
<dbReference type="InParanoid" id="A0A401GPD6"/>
<dbReference type="GeneID" id="38781000"/>
<dbReference type="STRING" id="139825.A0A401GPD6"/>
<dbReference type="AlphaFoldDB" id="A0A401GPD6"/>
<evidence type="ECO:0000256" key="1">
    <source>
        <dbReference type="SAM" id="MobiDB-lite"/>
    </source>
</evidence>
<dbReference type="EMBL" id="BFAD01000006">
    <property type="protein sequence ID" value="GBE84083.1"/>
    <property type="molecule type" value="Genomic_DNA"/>
</dbReference>
<comment type="caution">
    <text evidence="2">The sequence shown here is derived from an EMBL/GenBank/DDBJ whole genome shotgun (WGS) entry which is preliminary data.</text>
</comment>
<dbReference type="Proteomes" id="UP000287166">
    <property type="component" value="Unassembled WGS sequence"/>
</dbReference>
<reference evidence="2 3" key="1">
    <citation type="journal article" date="2018" name="Sci. Rep.">
        <title>Genome sequence of the cauliflower mushroom Sparassis crispa (Hanabiratake) and its association with beneficial usage.</title>
        <authorList>
            <person name="Kiyama R."/>
            <person name="Furutani Y."/>
            <person name="Kawaguchi K."/>
            <person name="Nakanishi T."/>
        </authorList>
    </citation>
    <scope>NUCLEOTIDE SEQUENCE [LARGE SCALE GENOMIC DNA]</scope>
</reference>
<organism evidence="2 3">
    <name type="scientific">Sparassis crispa</name>
    <dbReference type="NCBI Taxonomy" id="139825"/>
    <lineage>
        <taxon>Eukaryota</taxon>
        <taxon>Fungi</taxon>
        <taxon>Dikarya</taxon>
        <taxon>Basidiomycota</taxon>
        <taxon>Agaricomycotina</taxon>
        <taxon>Agaricomycetes</taxon>
        <taxon>Polyporales</taxon>
        <taxon>Sparassidaceae</taxon>
        <taxon>Sparassis</taxon>
    </lineage>
</organism>
<feature type="region of interest" description="Disordered" evidence="1">
    <location>
        <begin position="61"/>
        <end position="97"/>
    </location>
</feature>
<accession>A0A401GPD6</accession>
<dbReference type="RefSeq" id="XP_027614996.1">
    <property type="nucleotide sequence ID" value="XM_027759195.1"/>
</dbReference>
<keyword evidence="3" id="KW-1185">Reference proteome</keyword>
<sequence length="215" mass="24491">MIKCDCEDFKNEWNHHPISGPGTKNQSPLDLRLLGQTTNGVYADDPLDKIHPDVLSQYYGVSGRVQNRRRGQTGAGHPEDDSDSDDSDLELGENENENEDRMIEMLENRIANDQERNIRHKPIKVATHRNPFPDPQSLALFWQLLDAVRAQDIIPDGYGVTPTEWQDGVYPEEEVIRMGRKKKGLVIALPSVVWLPRAVLWAQAVEIMTRLTEQE</sequence>
<evidence type="ECO:0000313" key="2">
    <source>
        <dbReference type="EMBL" id="GBE84083.1"/>
    </source>
</evidence>
<feature type="compositionally biased region" description="Acidic residues" evidence="1">
    <location>
        <begin position="80"/>
        <end position="97"/>
    </location>
</feature>
<gene>
    <name evidence="2" type="ORF">SCP_0600610</name>
</gene>